<dbReference type="AlphaFoldDB" id="A0A318HK23"/>
<reference evidence="2 3" key="2">
    <citation type="submission" date="2018-06" db="EMBL/GenBank/DDBJ databases">
        <title>Sequencing of bacterial isolates from soil warming experiment in Harvard Forest, Massachusetts, USA.</title>
        <authorList>
            <person name="Deangelis K.PhD."/>
        </authorList>
    </citation>
    <scope>NUCLEOTIDE SEQUENCE [LARGE SCALE GENOMIC DNA]</scope>
    <source>
        <strain evidence="2 3">GAS496</strain>
    </source>
</reference>
<reference evidence="3" key="1">
    <citation type="submission" date="2018-05" db="EMBL/GenBank/DDBJ databases">
        <authorList>
            <person name="Deangelis K."/>
            <person name="Huntemann M."/>
            <person name="Clum A."/>
            <person name="Pillay M."/>
            <person name="Palaniappan K."/>
            <person name="Varghese N."/>
            <person name="Mikhailova N."/>
            <person name="Stamatis D."/>
            <person name="Reddy T."/>
            <person name="Daum C."/>
            <person name="Shapiro N."/>
            <person name="Ivanova N."/>
            <person name="Kyrpides N."/>
            <person name="Woyke T."/>
        </authorList>
    </citation>
    <scope>NUCLEOTIDE SEQUENCE [LARGE SCALE GENOMIC DNA]</scope>
    <source>
        <strain evidence="3">GAS496</strain>
    </source>
</reference>
<proteinExistence type="predicted"/>
<dbReference type="Proteomes" id="UP000247781">
    <property type="component" value="Unassembled WGS sequence"/>
</dbReference>
<comment type="caution">
    <text evidence="2">The sequence shown here is derived from an EMBL/GenBank/DDBJ whole genome shotgun (WGS) entry which is preliminary data.</text>
</comment>
<organism evidence="2 3">
    <name type="scientific">Mycolicibacterium moriokaense</name>
    <dbReference type="NCBI Taxonomy" id="39691"/>
    <lineage>
        <taxon>Bacteria</taxon>
        <taxon>Bacillati</taxon>
        <taxon>Actinomycetota</taxon>
        <taxon>Actinomycetes</taxon>
        <taxon>Mycobacteriales</taxon>
        <taxon>Mycobacteriaceae</taxon>
        <taxon>Mycolicibacterium</taxon>
    </lineage>
</organism>
<sequence length="66" mass="7143">MAAGVMRKIAGDTTPGPGPGHGTTYPTWFRWIVGRSVDSAVDNSPRLRERLRISANCKEEATTIDA</sequence>
<evidence type="ECO:0000313" key="2">
    <source>
        <dbReference type="EMBL" id="PXX10987.1"/>
    </source>
</evidence>
<feature type="region of interest" description="Disordered" evidence="1">
    <location>
        <begin position="1"/>
        <end position="21"/>
    </location>
</feature>
<evidence type="ECO:0000313" key="3">
    <source>
        <dbReference type="Proteomes" id="UP000247781"/>
    </source>
</evidence>
<dbReference type="RefSeq" id="WP_110315083.1">
    <property type="nucleotide sequence ID" value="NZ_QJJU01000003.1"/>
</dbReference>
<name>A0A318HK23_9MYCO</name>
<gene>
    <name evidence="2" type="ORF">C8E89_10374</name>
</gene>
<accession>A0A318HK23</accession>
<dbReference type="EMBL" id="QJJU01000003">
    <property type="protein sequence ID" value="PXX10987.1"/>
    <property type="molecule type" value="Genomic_DNA"/>
</dbReference>
<keyword evidence="3" id="KW-1185">Reference proteome</keyword>
<evidence type="ECO:0000256" key="1">
    <source>
        <dbReference type="SAM" id="MobiDB-lite"/>
    </source>
</evidence>
<protein>
    <submittedName>
        <fullName evidence="2">Uncharacterized protein</fullName>
    </submittedName>
</protein>